<keyword evidence="3" id="KW-1185">Reference proteome</keyword>
<dbReference type="Proteomes" id="UP000674234">
    <property type="component" value="Unassembled WGS sequence"/>
</dbReference>
<organism evidence="2 3">
    <name type="scientific">Microbispora oryzae</name>
    <dbReference type="NCBI Taxonomy" id="2806554"/>
    <lineage>
        <taxon>Bacteria</taxon>
        <taxon>Bacillati</taxon>
        <taxon>Actinomycetota</taxon>
        <taxon>Actinomycetes</taxon>
        <taxon>Streptosporangiales</taxon>
        <taxon>Streptosporangiaceae</taxon>
        <taxon>Microbispora</taxon>
    </lineage>
</organism>
<dbReference type="EMBL" id="JAFCNB010000004">
    <property type="protein sequence ID" value="MBP2704095.1"/>
    <property type="molecule type" value="Genomic_DNA"/>
</dbReference>
<reference evidence="2" key="1">
    <citation type="submission" date="2021-02" db="EMBL/GenBank/DDBJ databases">
        <title>Draft genome sequence of Microbispora sp. RL4-1S isolated from rice leaves in Thailand.</title>
        <authorList>
            <person name="Muangham S."/>
            <person name="Duangmal K."/>
        </authorList>
    </citation>
    <scope>NUCLEOTIDE SEQUENCE</scope>
    <source>
        <strain evidence="2">RL4-1S</strain>
    </source>
</reference>
<accession>A0A941AHH2</accession>
<feature type="chain" id="PRO_5037175409" evidence="1">
    <location>
        <begin position="37"/>
        <end position="58"/>
    </location>
</feature>
<proteinExistence type="predicted"/>
<keyword evidence="1" id="KW-0732">Signal</keyword>
<gene>
    <name evidence="2" type="ORF">JOL79_09765</name>
</gene>
<dbReference type="RefSeq" id="WP_210155395.1">
    <property type="nucleotide sequence ID" value="NZ_JAFCNB010000004.1"/>
</dbReference>
<comment type="caution">
    <text evidence="2">The sequence shown here is derived from an EMBL/GenBank/DDBJ whole genome shotgun (WGS) entry which is preliminary data.</text>
</comment>
<sequence length="58" mass="5683">MRGDVSGRRALLRLPAAVLALSLVTSLTVGAPAAVAAVADDEPHTGNGCGSPSLTLDA</sequence>
<evidence type="ECO:0000313" key="3">
    <source>
        <dbReference type="Proteomes" id="UP000674234"/>
    </source>
</evidence>
<name>A0A941AHH2_9ACTN</name>
<dbReference type="PROSITE" id="PS51318">
    <property type="entry name" value="TAT"/>
    <property type="match status" value="1"/>
</dbReference>
<evidence type="ECO:0000256" key="1">
    <source>
        <dbReference type="SAM" id="SignalP"/>
    </source>
</evidence>
<evidence type="ECO:0000313" key="2">
    <source>
        <dbReference type="EMBL" id="MBP2704095.1"/>
    </source>
</evidence>
<dbReference type="InterPro" id="IPR006311">
    <property type="entry name" value="TAT_signal"/>
</dbReference>
<protein>
    <submittedName>
        <fullName evidence="2">Uncharacterized protein</fullName>
    </submittedName>
</protein>
<dbReference type="AlphaFoldDB" id="A0A941AHH2"/>
<feature type="signal peptide" evidence="1">
    <location>
        <begin position="1"/>
        <end position="36"/>
    </location>
</feature>